<dbReference type="SMART" id="SM00355">
    <property type="entry name" value="ZnF_C2H2"/>
    <property type="match status" value="2"/>
</dbReference>
<evidence type="ECO:0000256" key="7">
    <source>
        <dbReference type="PROSITE-ProRule" id="PRU00042"/>
    </source>
</evidence>
<feature type="domain" description="C2H2-type" evidence="9">
    <location>
        <begin position="225"/>
        <end position="252"/>
    </location>
</feature>
<dbReference type="PANTHER" id="PTHR16515:SF66">
    <property type="entry name" value="C2H2-TYPE DOMAIN-CONTAINING PROTEIN"/>
    <property type="match status" value="1"/>
</dbReference>
<dbReference type="FunFam" id="3.30.160.60:FF:000446">
    <property type="entry name" value="Zinc finger protein"/>
    <property type="match status" value="1"/>
</dbReference>
<evidence type="ECO:0000256" key="3">
    <source>
        <dbReference type="ARBA" id="ARBA00022737"/>
    </source>
</evidence>
<name>I2GUN3_HENB6</name>
<dbReference type="Proteomes" id="UP000002866">
    <property type="component" value="Chromosome 1"/>
</dbReference>
<keyword evidence="5" id="KW-0862">Zinc</keyword>
<dbReference type="GO" id="GO:0005634">
    <property type="term" value="C:nucleus"/>
    <property type="evidence" value="ECO:0007669"/>
    <property type="project" value="UniProtKB-SubCell"/>
</dbReference>
<dbReference type="Gene3D" id="3.30.160.60">
    <property type="entry name" value="Classic Zinc Finger"/>
    <property type="match status" value="2"/>
</dbReference>
<dbReference type="InterPro" id="IPR013087">
    <property type="entry name" value="Znf_C2H2_type"/>
</dbReference>
<dbReference type="PROSITE" id="PS00028">
    <property type="entry name" value="ZINC_FINGER_C2H2_1"/>
    <property type="match status" value="1"/>
</dbReference>
<dbReference type="KEGG" id="tbl:TBLA_0A00350"/>
<accession>I2GUN3</accession>
<evidence type="ECO:0000313" key="11">
    <source>
        <dbReference type="Proteomes" id="UP000002866"/>
    </source>
</evidence>
<protein>
    <recommendedName>
        <fullName evidence="9">C2H2-type domain-containing protein</fullName>
    </recommendedName>
</protein>
<reference evidence="10 11" key="1">
    <citation type="journal article" date="2011" name="Proc. Natl. Acad. Sci. U.S.A.">
        <title>Evolutionary erosion of yeast sex chromosomes by mating-type switching accidents.</title>
        <authorList>
            <person name="Gordon J.L."/>
            <person name="Armisen D."/>
            <person name="Proux-Wera E."/>
            <person name="Oheigeartaigh S.S."/>
            <person name="Byrne K.P."/>
            <person name="Wolfe K.H."/>
        </authorList>
    </citation>
    <scope>NUCLEOTIDE SEQUENCE [LARGE SCALE GENOMIC DNA]</scope>
    <source>
        <strain evidence="11">ATCC 34711 / CBS 6284 / DSM 70876 / NBRC 10599 / NRRL Y-10934 / UCD 77-7</strain>
    </source>
</reference>
<dbReference type="GeneID" id="14493283"/>
<dbReference type="GO" id="GO:0010468">
    <property type="term" value="P:regulation of gene expression"/>
    <property type="evidence" value="ECO:0007669"/>
    <property type="project" value="TreeGrafter"/>
</dbReference>
<evidence type="ECO:0000313" key="10">
    <source>
        <dbReference type="EMBL" id="CCH57835.1"/>
    </source>
</evidence>
<evidence type="ECO:0000256" key="5">
    <source>
        <dbReference type="ARBA" id="ARBA00022833"/>
    </source>
</evidence>
<dbReference type="eggNOG" id="KOG1721">
    <property type="taxonomic scope" value="Eukaryota"/>
</dbReference>
<keyword evidence="6" id="KW-0539">Nucleus</keyword>
<dbReference type="Pfam" id="PF00096">
    <property type="entry name" value="zf-C2H2"/>
    <property type="match status" value="2"/>
</dbReference>
<dbReference type="OrthoDB" id="8922241at2759"/>
<gene>
    <name evidence="10" type="primary">TBLA0A00350</name>
    <name evidence="10" type="ORF">TBLA_0A00350</name>
</gene>
<evidence type="ECO:0000256" key="8">
    <source>
        <dbReference type="SAM" id="MobiDB-lite"/>
    </source>
</evidence>
<evidence type="ECO:0000256" key="4">
    <source>
        <dbReference type="ARBA" id="ARBA00022771"/>
    </source>
</evidence>
<sequence length="311" mass="35238">MDEDDVFFQRATDALLQTSMLKKEDMDPIVWELYSRIKHKVNSDNSGIFIDELSKPKDITKIQHLNGNIRTNENLFVEKSYSTGKDPHSKDNNHGTTMNSRKSIPRQKVKDELDLKLENLDFTSTDNNFAINSRLHNRLQKISFARNTETTNVSSSPTVATTAATFSALAPSSVSTTFTNYGIRKNSFSIARRSSILSAASTGASTDEENNTAPEDNNNLEQRKYRCNECFLTFKRSSDVRRHERTHLTVVPHICKECGKGFARKDALKRHANTLTCKRNRNKLLSLSEGLNELLRIARHSANGDIHGERF</sequence>
<dbReference type="GO" id="GO:0008270">
    <property type="term" value="F:zinc ion binding"/>
    <property type="evidence" value="ECO:0007669"/>
    <property type="project" value="UniProtKB-KW"/>
</dbReference>
<evidence type="ECO:0000256" key="2">
    <source>
        <dbReference type="ARBA" id="ARBA00022723"/>
    </source>
</evidence>
<organism evidence="10 11">
    <name type="scientific">Henningerozyma blattae (strain ATCC 34711 / CBS 6284 / DSM 70876 / NBRC 10599 / NRRL Y-10934 / UCD 77-7)</name>
    <name type="common">Yeast</name>
    <name type="synonym">Tetrapisispora blattae</name>
    <dbReference type="NCBI Taxonomy" id="1071380"/>
    <lineage>
        <taxon>Eukaryota</taxon>
        <taxon>Fungi</taxon>
        <taxon>Dikarya</taxon>
        <taxon>Ascomycota</taxon>
        <taxon>Saccharomycotina</taxon>
        <taxon>Saccharomycetes</taxon>
        <taxon>Saccharomycetales</taxon>
        <taxon>Saccharomycetaceae</taxon>
        <taxon>Henningerozyma</taxon>
    </lineage>
</organism>
<keyword evidence="4 7" id="KW-0863">Zinc-finger</keyword>
<dbReference type="InParanoid" id="I2GUN3"/>
<dbReference type="AlphaFoldDB" id="I2GUN3"/>
<dbReference type="PROSITE" id="PS50157">
    <property type="entry name" value="ZINC_FINGER_C2H2_2"/>
    <property type="match status" value="2"/>
</dbReference>
<dbReference type="PANTHER" id="PTHR16515">
    <property type="entry name" value="PR DOMAIN ZINC FINGER PROTEIN"/>
    <property type="match status" value="1"/>
</dbReference>
<dbReference type="HOGENOM" id="CLU_040688_1_0_1"/>
<evidence type="ECO:0000259" key="9">
    <source>
        <dbReference type="PROSITE" id="PS50157"/>
    </source>
</evidence>
<feature type="domain" description="C2H2-type" evidence="9">
    <location>
        <begin position="253"/>
        <end position="280"/>
    </location>
</feature>
<evidence type="ECO:0000256" key="6">
    <source>
        <dbReference type="ARBA" id="ARBA00023242"/>
    </source>
</evidence>
<comment type="subcellular location">
    <subcellularLocation>
        <location evidence="1">Nucleus</location>
    </subcellularLocation>
</comment>
<dbReference type="STRING" id="1071380.I2GUN3"/>
<dbReference type="SUPFAM" id="SSF57667">
    <property type="entry name" value="beta-beta-alpha zinc fingers"/>
    <property type="match status" value="1"/>
</dbReference>
<evidence type="ECO:0000256" key="1">
    <source>
        <dbReference type="ARBA" id="ARBA00004123"/>
    </source>
</evidence>
<keyword evidence="2" id="KW-0479">Metal-binding</keyword>
<keyword evidence="11" id="KW-1185">Reference proteome</keyword>
<keyword evidence="3" id="KW-0677">Repeat</keyword>
<dbReference type="RefSeq" id="XP_004177354.1">
    <property type="nucleotide sequence ID" value="XM_004177306.1"/>
</dbReference>
<dbReference type="InterPro" id="IPR036236">
    <property type="entry name" value="Znf_C2H2_sf"/>
</dbReference>
<proteinExistence type="predicted"/>
<feature type="region of interest" description="Disordered" evidence="8">
    <location>
        <begin position="81"/>
        <end position="107"/>
    </location>
</feature>
<dbReference type="InterPro" id="IPR050331">
    <property type="entry name" value="Zinc_finger"/>
</dbReference>
<dbReference type="EMBL" id="HE806316">
    <property type="protein sequence ID" value="CCH57835.1"/>
    <property type="molecule type" value="Genomic_DNA"/>
</dbReference>